<gene>
    <name evidence="4" type="ORF">U9M48_022597</name>
</gene>
<dbReference type="AlphaFoldDB" id="A0AAQ3TI16"/>
<evidence type="ECO:0008006" key="6">
    <source>
        <dbReference type="Google" id="ProtNLM"/>
    </source>
</evidence>
<dbReference type="PANTHER" id="PTHR47950">
    <property type="entry name" value="CYTOCHROME P450, FAMILY 76, SUBFAMILY C, POLYPEPTIDE 5-RELATED"/>
    <property type="match status" value="1"/>
</dbReference>
<comment type="cofactor">
    <cofactor evidence="2">
        <name>heme</name>
        <dbReference type="ChEBI" id="CHEBI:30413"/>
    </cofactor>
</comment>
<dbReference type="PANTHER" id="PTHR47950:SF27">
    <property type="entry name" value="IG-LIKE DOMAIN-CONTAINING PROTEIN"/>
    <property type="match status" value="1"/>
</dbReference>
<keyword evidence="5" id="KW-1185">Reference proteome</keyword>
<keyword evidence="3" id="KW-0560">Oxidoreductase</keyword>
<protein>
    <recommendedName>
        <fullName evidence="6">Cytochrome P450</fullName>
    </recommendedName>
</protein>
<sequence>MAEMVASFVLAALISFAAILVLKHVVWLTTDGRRRRLPPGPLPLPIIGSIQAIAWRGAHRSLANLGKHYGPLMCIWLGRFPTIVVSTPDAARKILNNSDLAGRTVLDVWRAEGHSANSVIVQPPGDKWRAVRRFATTELFTKGRLDALQQLRQEKAQELVRYVFEQTSHGEPIDIGHAAFTTAINLMSTTMFSLDVGTHEVRSMAKEASRLAGTPTISDVLPAVAAADLQGARRRMGAAIRYGYRIVDEQFTRRRLDRDAGKPKKNDMVDRVIDKEKQWKEEGSQMNYDAVRGLFTEFFVAGTETVSSTIEWAMAELLQRPELLKMVREELKAVIGTKKRVDESDISQLPYLRAVVKETLRLHPPVSLAFQRAVAPVQIEGYTIPKGTNIIINIWAINRQSKTWVDPDKFMPERFINKDISFSGKDFEFIPFSAGRRICLGLPLADRMLHLILGSLLNHFDWTLPADAKDNIIDMTEKYGAVVSMATPLKVVAKCDE</sequence>
<dbReference type="PRINTS" id="PR00385">
    <property type="entry name" value="P450"/>
</dbReference>
<dbReference type="GO" id="GO:0020037">
    <property type="term" value="F:heme binding"/>
    <property type="evidence" value="ECO:0007669"/>
    <property type="project" value="InterPro"/>
</dbReference>
<keyword evidence="3" id="KW-0503">Monooxygenase</keyword>
<organism evidence="4 5">
    <name type="scientific">Paspalum notatum var. saurae</name>
    <dbReference type="NCBI Taxonomy" id="547442"/>
    <lineage>
        <taxon>Eukaryota</taxon>
        <taxon>Viridiplantae</taxon>
        <taxon>Streptophyta</taxon>
        <taxon>Embryophyta</taxon>
        <taxon>Tracheophyta</taxon>
        <taxon>Spermatophyta</taxon>
        <taxon>Magnoliopsida</taxon>
        <taxon>Liliopsida</taxon>
        <taxon>Poales</taxon>
        <taxon>Poaceae</taxon>
        <taxon>PACMAD clade</taxon>
        <taxon>Panicoideae</taxon>
        <taxon>Andropogonodae</taxon>
        <taxon>Paspaleae</taxon>
        <taxon>Paspalinae</taxon>
        <taxon>Paspalum</taxon>
    </lineage>
</organism>
<dbReference type="Pfam" id="PF00067">
    <property type="entry name" value="p450"/>
    <property type="match status" value="1"/>
</dbReference>
<evidence type="ECO:0000256" key="2">
    <source>
        <dbReference type="PIRSR" id="PIRSR602401-1"/>
    </source>
</evidence>
<dbReference type="EMBL" id="CP144749">
    <property type="protein sequence ID" value="WVZ74414.1"/>
    <property type="molecule type" value="Genomic_DNA"/>
</dbReference>
<accession>A0AAQ3TI16</accession>
<dbReference type="InterPro" id="IPR036396">
    <property type="entry name" value="Cyt_P450_sf"/>
</dbReference>
<name>A0AAQ3TI16_PASNO</name>
<dbReference type="Proteomes" id="UP001341281">
    <property type="component" value="Chromosome 05"/>
</dbReference>
<reference evidence="4 5" key="1">
    <citation type="submission" date="2024-02" db="EMBL/GenBank/DDBJ databases">
        <title>High-quality chromosome-scale genome assembly of Pensacola bahiagrass (Paspalum notatum Flugge var. saurae).</title>
        <authorList>
            <person name="Vega J.M."/>
            <person name="Podio M."/>
            <person name="Orjuela J."/>
            <person name="Siena L.A."/>
            <person name="Pessino S.C."/>
            <person name="Combes M.C."/>
            <person name="Mariac C."/>
            <person name="Albertini E."/>
            <person name="Pupilli F."/>
            <person name="Ortiz J.P.A."/>
            <person name="Leblanc O."/>
        </authorList>
    </citation>
    <scope>NUCLEOTIDE SEQUENCE [LARGE SCALE GENOMIC DNA]</scope>
    <source>
        <strain evidence="4">R1</strain>
        <tissue evidence="4">Leaf</tissue>
    </source>
</reference>
<feature type="binding site" description="axial binding residue" evidence="2">
    <location>
        <position position="439"/>
    </location>
    <ligand>
        <name>heme</name>
        <dbReference type="ChEBI" id="CHEBI:30413"/>
    </ligand>
    <ligandPart>
        <name>Fe</name>
        <dbReference type="ChEBI" id="CHEBI:18248"/>
    </ligandPart>
</feature>
<evidence type="ECO:0000256" key="1">
    <source>
        <dbReference type="ARBA" id="ARBA00010617"/>
    </source>
</evidence>
<comment type="similarity">
    <text evidence="1 3">Belongs to the cytochrome P450 family.</text>
</comment>
<dbReference type="GO" id="GO:0004497">
    <property type="term" value="F:monooxygenase activity"/>
    <property type="evidence" value="ECO:0007669"/>
    <property type="project" value="UniProtKB-KW"/>
</dbReference>
<dbReference type="GO" id="GO:0005506">
    <property type="term" value="F:iron ion binding"/>
    <property type="evidence" value="ECO:0007669"/>
    <property type="project" value="InterPro"/>
</dbReference>
<dbReference type="Gene3D" id="1.10.630.10">
    <property type="entry name" value="Cytochrome P450"/>
    <property type="match status" value="1"/>
</dbReference>
<dbReference type="PRINTS" id="PR00463">
    <property type="entry name" value="EP450I"/>
</dbReference>
<dbReference type="SUPFAM" id="SSF48264">
    <property type="entry name" value="Cytochrome P450"/>
    <property type="match status" value="1"/>
</dbReference>
<evidence type="ECO:0000313" key="4">
    <source>
        <dbReference type="EMBL" id="WVZ74414.1"/>
    </source>
</evidence>
<dbReference type="InterPro" id="IPR017972">
    <property type="entry name" value="Cyt_P450_CS"/>
</dbReference>
<dbReference type="PROSITE" id="PS00086">
    <property type="entry name" value="CYTOCHROME_P450"/>
    <property type="match status" value="1"/>
</dbReference>
<evidence type="ECO:0000313" key="5">
    <source>
        <dbReference type="Proteomes" id="UP001341281"/>
    </source>
</evidence>
<evidence type="ECO:0000256" key="3">
    <source>
        <dbReference type="RuleBase" id="RU000461"/>
    </source>
</evidence>
<dbReference type="InterPro" id="IPR002401">
    <property type="entry name" value="Cyt_P450_E_grp-I"/>
</dbReference>
<dbReference type="InterPro" id="IPR001128">
    <property type="entry name" value="Cyt_P450"/>
</dbReference>
<dbReference type="FunFam" id="1.10.630.10:FF:000163">
    <property type="entry name" value="Geraniol 8-hydroxylase"/>
    <property type="match status" value="1"/>
</dbReference>
<keyword evidence="2 3" id="KW-0349">Heme</keyword>
<proteinExistence type="inferred from homology"/>
<keyword evidence="2 3" id="KW-0479">Metal-binding</keyword>
<keyword evidence="2 3" id="KW-0408">Iron</keyword>
<dbReference type="GO" id="GO:0016705">
    <property type="term" value="F:oxidoreductase activity, acting on paired donors, with incorporation or reduction of molecular oxygen"/>
    <property type="evidence" value="ECO:0007669"/>
    <property type="project" value="InterPro"/>
</dbReference>